<evidence type="ECO:0000256" key="2">
    <source>
        <dbReference type="ARBA" id="ARBA00023043"/>
    </source>
</evidence>
<reference evidence="4 5" key="1">
    <citation type="journal article" date="2020" name="Microbiol. Res.">
        <title>Flavobacterium pokkalii sp. nov., a novel plant growth promoting native rhizobacteria isolated from pokkali rice grown in coastal saline affected agricultural regions of southern India, Kerala.</title>
        <authorList>
            <person name="Menon R.R."/>
            <person name="Kumari S."/>
            <person name="Viver T."/>
            <person name="Rameshkumar N."/>
        </authorList>
    </citation>
    <scope>NUCLEOTIDE SEQUENCE [LARGE SCALE GENOMIC DNA]</scope>
    <source>
        <strain evidence="4 5">L1I52</strain>
    </source>
</reference>
<evidence type="ECO:0000256" key="3">
    <source>
        <dbReference type="PROSITE-ProRule" id="PRU00023"/>
    </source>
</evidence>
<evidence type="ECO:0008006" key="6">
    <source>
        <dbReference type="Google" id="ProtNLM"/>
    </source>
</evidence>
<dbReference type="Pfam" id="PF12796">
    <property type="entry name" value="Ank_2"/>
    <property type="match status" value="1"/>
</dbReference>
<dbReference type="SMART" id="SM00248">
    <property type="entry name" value="ANK"/>
    <property type="match status" value="4"/>
</dbReference>
<keyword evidence="5" id="KW-1185">Reference proteome</keyword>
<evidence type="ECO:0000313" key="5">
    <source>
        <dbReference type="Proteomes" id="UP000661715"/>
    </source>
</evidence>
<evidence type="ECO:0000313" key="4">
    <source>
        <dbReference type="EMBL" id="MBD0724320.1"/>
    </source>
</evidence>
<dbReference type="PANTHER" id="PTHR24188:SF29">
    <property type="entry name" value="GH09064P"/>
    <property type="match status" value="1"/>
</dbReference>
<sequence length="321" mass="37562">MKRRKIILIVISLLLCYGVYSFISKIEKDKWVNEPPAIKYSEKRENKVWGGTLRGFNPALFYGKPLYDLAKAMSGWSCLRNDKKIEKLINEFPEEYINFQEGKFGKTIGHFALTTNNMLAIRKLLDRGLNPNIMDRYGDAIIIDINSYPYCKSPESLEILKYMIKKGANVNLYSKRAYTTPLIEASKYGRLVNVKLLVEADANPNFIDDSADFGPYRSPFRSALSAALSYHQIEVVNYLIFDQKVDFRTLKFSEDSKFHPGEYQILYDLREMFFKVNSKRYQEKMKLVAYLKTQGLDYWKTPIEERFRSNPNYTPEYLSKY</sequence>
<dbReference type="EMBL" id="NASZ01000003">
    <property type="protein sequence ID" value="MBD0724320.1"/>
    <property type="molecule type" value="Genomic_DNA"/>
</dbReference>
<dbReference type="Gene3D" id="1.25.40.20">
    <property type="entry name" value="Ankyrin repeat-containing domain"/>
    <property type="match status" value="1"/>
</dbReference>
<name>A0ABR7UN55_9FLAO</name>
<evidence type="ECO:0000256" key="1">
    <source>
        <dbReference type="ARBA" id="ARBA00022737"/>
    </source>
</evidence>
<dbReference type="PANTHER" id="PTHR24188">
    <property type="entry name" value="ANKYRIN REPEAT PROTEIN"/>
    <property type="match status" value="1"/>
</dbReference>
<gene>
    <name evidence="4" type="ORF">B6A10_03920</name>
</gene>
<dbReference type="PROSITE" id="PS50088">
    <property type="entry name" value="ANK_REPEAT"/>
    <property type="match status" value="1"/>
</dbReference>
<dbReference type="RefSeq" id="WP_188219783.1">
    <property type="nucleotide sequence ID" value="NZ_NASZ01000003.1"/>
</dbReference>
<comment type="caution">
    <text evidence="4">The sequence shown here is derived from an EMBL/GenBank/DDBJ whole genome shotgun (WGS) entry which is preliminary data.</text>
</comment>
<keyword evidence="2 3" id="KW-0040">ANK repeat</keyword>
<dbReference type="SUPFAM" id="SSF48403">
    <property type="entry name" value="Ankyrin repeat"/>
    <property type="match status" value="1"/>
</dbReference>
<dbReference type="InterPro" id="IPR036770">
    <property type="entry name" value="Ankyrin_rpt-contain_sf"/>
</dbReference>
<protein>
    <recommendedName>
        <fullName evidence="6">Ankyrin repeat domain-containing protein</fullName>
    </recommendedName>
</protein>
<feature type="repeat" description="ANK" evidence="3">
    <location>
        <begin position="104"/>
        <end position="136"/>
    </location>
</feature>
<accession>A0ABR7UN55</accession>
<dbReference type="Proteomes" id="UP000661715">
    <property type="component" value="Unassembled WGS sequence"/>
</dbReference>
<dbReference type="InterPro" id="IPR002110">
    <property type="entry name" value="Ankyrin_rpt"/>
</dbReference>
<organism evidence="4 5">
    <name type="scientific">Flavobacterium pokkalii</name>
    <dbReference type="NCBI Taxonomy" id="1940408"/>
    <lineage>
        <taxon>Bacteria</taxon>
        <taxon>Pseudomonadati</taxon>
        <taxon>Bacteroidota</taxon>
        <taxon>Flavobacteriia</taxon>
        <taxon>Flavobacteriales</taxon>
        <taxon>Flavobacteriaceae</taxon>
        <taxon>Flavobacterium</taxon>
    </lineage>
</organism>
<keyword evidence="1" id="KW-0677">Repeat</keyword>
<proteinExistence type="predicted"/>